<dbReference type="AlphaFoldDB" id="A0A151TF34"/>
<evidence type="ECO:0000313" key="3">
    <source>
        <dbReference type="Proteomes" id="UP000075243"/>
    </source>
</evidence>
<dbReference type="InterPro" id="IPR049163">
    <property type="entry name" value="Pif1-like_2B_dom"/>
</dbReference>
<protein>
    <recommendedName>
        <fullName evidence="1">DNA helicase Pif1-like 2B domain-containing protein</fullName>
    </recommendedName>
</protein>
<keyword evidence="3" id="KW-1185">Reference proteome</keyword>
<dbReference type="Gramene" id="C.cajan_11559.t">
    <property type="protein sequence ID" value="C.cajan_11559.t"/>
    <property type="gene ID" value="C.cajan_11559"/>
</dbReference>
<organism evidence="2 3">
    <name type="scientific">Cajanus cajan</name>
    <name type="common">Pigeon pea</name>
    <name type="synonym">Cajanus indicus</name>
    <dbReference type="NCBI Taxonomy" id="3821"/>
    <lineage>
        <taxon>Eukaryota</taxon>
        <taxon>Viridiplantae</taxon>
        <taxon>Streptophyta</taxon>
        <taxon>Embryophyta</taxon>
        <taxon>Tracheophyta</taxon>
        <taxon>Spermatophyta</taxon>
        <taxon>Magnoliopsida</taxon>
        <taxon>eudicotyledons</taxon>
        <taxon>Gunneridae</taxon>
        <taxon>Pentapetalae</taxon>
        <taxon>rosids</taxon>
        <taxon>fabids</taxon>
        <taxon>Fabales</taxon>
        <taxon>Fabaceae</taxon>
        <taxon>Papilionoideae</taxon>
        <taxon>50 kb inversion clade</taxon>
        <taxon>NPAAA clade</taxon>
        <taxon>indigoferoid/millettioid clade</taxon>
        <taxon>Phaseoleae</taxon>
        <taxon>Cajanus</taxon>
    </lineage>
</organism>
<dbReference type="Pfam" id="PF21530">
    <property type="entry name" value="Pif1_2B_dom"/>
    <property type="match status" value="1"/>
</dbReference>
<feature type="domain" description="DNA helicase Pif1-like 2B" evidence="1">
    <location>
        <begin position="1"/>
        <end position="31"/>
    </location>
</feature>
<accession>A0A151TF34</accession>
<reference evidence="2 3" key="1">
    <citation type="journal article" date="2012" name="Nat. Biotechnol.">
        <title>Draft genome sequence of pigeonpea (Cajanus cajan), an orphan legume crop of resource-poor farmers.</title>
        <authorList>
            <person name="Varshney R.K."/>
            <person name="Chen W."/>
            <person name="Li Y."/>
            <person name="Bharti A.K."/>
            <person name="Saxena R.K."/>
            <person name="Schlueter J.A."/>
            <person name="Donoghue M.T."/>
            <person name="Azam S."/>
            <person name="Fan G."/>
            <person name="Whaley A.M."/>
            <person name="Farmer A.D."/>
            <person name="Sheridan J."/>
            <person name="Iwata A."/>
            <person name="Tuteja R."/>
            <person name="Penmetsa R.V."/>
            <person name="Wu W."/>
            <person name="Upadhyaya H.D."/>
            <person name="Yang S.P."/>
            <person name="Shah T."/>
            <person name="Saxena K.B."/>
            <person name="Michael T."/>
            <person name="McCombie W.R."/>
            <person name="Yang B."/>
            <person name="Zhang G."/>
            <person name="Yang H."/>
            <person name="Wang J."/>
            <person name="Spillane C."/>
            <person name="Cook D.R."/>
            <person name="May G.D."/>
            <person name="Xu X."/>
            <person name="Jackson S.A."/>
        </authorList>
    </citation>
    <scope>NUCLEOTIDE SEQUENCE [LARGE SCALE GENOMIC DNA]</scope>
    <source>
        <strain evidence="3">cv. Asha</strain>
    </source>
</reference>
<sequence length="63" mass="7225">LNLKISVSIMLMNIDWSSSLCNDTRLIINQMGNHVLILISYDDGKVFNVTSNVVYNKVFHNLR</sequence>
<feature type="non-terminal residue" evidence="2">
    <location>
        <position position="1"/>
    </location>
</feature>
<dbReference type="EMBL" id="CM003608">
    <property type="protein sequence ID" value="KYP65648.1"/>
    <property type="molecule type" value="Genomic_DNA"/>
</dbReference>
<name>A0A151TF34_CAJCA</name>
<proteinExistence type="predicted"/>
<evidence type="ECO:0000259" key="1">
    <source>
        <dbReference type="Pfam" id="PF21530"/>
    </source>
</evidence>
<gene>
    <name evidence="2" type="ORF">KK1_011900</name>
</gene>
<dbReference type="Proteomes" id="UP000075243">
    <property type="component" value="Chromosome 6"/>
</dbReference>
<evidence type="ECO:0000313" key="2">
    <source>
        <dbReference type="EMBL" id="KYP65648.1"/>
    </source>
</evidence>